<feature type="transmembrane region" description="Helical" evidence="7">
    <location>
        <begin position="201"/>
        <end position="220"/>
    </location>
</feature>
<dbReference type="GO" id="GO:0005886">
    <property type="term" value="C:plasma membrane"/>
    <property type="evidence" value="ECO:0007669"/>
    <property type="project" value="UniProtKB-SubCell"/>
</dbReference>
<dbReference type="Gene3D" id="1.20.1250.20">
    <property type="entry name" value="MFS general substrate transporter like domains"/>
    <property type="match status" value="1"/>
</dbReference>
<dbReference type="PROSITE" id="PS50850">
    <property type="entry name" value="MFS"/>
    <property type="match status" value="1"/>
</dbReference>
<sequence length="466" mass="49871">MSTSSVPGVDAPAPPPTVTRSMGDLVRAAVSGWLGTALEFMDFQLYSLAAALVFSQLFFGGGDPAMAVVLAMATYGVGYIARPLGAFVFSRIGDKVGRRKVLFYTILLMGAATTLIGFLPTYEQVGILAPILLVILRLAQGFGAGAEISGAGVMLSEYAPTQRRGIIASLVALGTNCGTLFASAIWAILLAVMLESDVIAWGWRIPFIGSSVIMLFALWVRFNLKESPVFEERADVVDGKALSREEMIELATETNDIRTLESVKRKPVKAVIVAFFLRFGQAGNSGMVQTYLISFITITLAMSKQVGPEVVIVSSLIGFLTIPLVGFLGDRFGRRRMYIIMTSLSLVLIIPTLLMINTAEVVWVFVGYALIHNISVLGLASMENIAIPEIFGARNRYTLTAMVREIAAIIATGVGPIVVAAWVAATTGSIVPVMVLMGIFTASALAAAIWAPEWTGRDLTDPRAAM</sequence>
<keyword evidence="5 7" id="KW-1133">Transmembrane helix</keyword>
<dbReference type="RefSeq" id="WP_150449131.1">
    <property type="nucleotide sequence ID" value="NZ_VYSA01000002.1"/>
</dbReference>
<comment type="subcellular location">
    <subcellularLocation>
        <location evidence="1">Cell membrane</location>
        <topology evidence="1">Multi-pass membrane protein</topology>
    </subcellularLocation>
</comment>
<dbReference type="Pfam" id="PF00083">
    <property type="entry name" value="Sugar_tr"/>
    <property type="match status" value="1"/>
</dbReference>
<keyword evidence="6 7" id="KW-0472">Membrane</keyword>
<name>A0A5J5J3Q2_9MICO</name>
<evidence type="ECO:0000313" key="10">
    <source>
        <dbReference type="Proteomes" id="UP000325827"/>
    </source>
</evidence>
<feature type="transmembrane region" description="Helical" evidence="7">
    <location>
        <begin position="310"/>
        <end position="329"/>
    </location>
</feature>
<dbReference type="Proteomes" id="UP000325827">
    <property type="component" value="Unassembled WGS sequence"/>
</dbReference>
<proteinExistence type="predicted"/>
<evidence type="ECO:0000256" key="6">
    <source>
        <dbReference type="ARBA" id="ARBA00023136"/>
    </source>
</evidence>
<reference evidence="10" key="1">
    <citation type="submission" date="2019-09" db="EMBL/GenBank/DDBJ databases">
        <title>Mumia zhuanghuii sp. nov. isolated from the intestinal contents of plateau pika (Ochotona curzoniae) in the Qinghai-Tibet plateau of China.</title>
        <authorList>
            <person name="Tian Z."/>
        </authorList>
    </citation>
    <scope>NUCLEOTIDE SEQUENCE [LARGE SCALE GENOMIC DNA]</scope>
    <source>
        <strain evidence="10">JCM 30598</strain>
    </source>
</reference>
<dbReference type="OrthoDB" id="8953821at2"/>
<evidence type="ECO:0000256" key="5">
    <source>
        <dbReference type="ARBA" id="ARBA00022989"/>
    </source>
</evidence>
<organism evidence="9 10">
    <name type="scientific">Microbacterium rhizomatis</name>
    <dbReference type="NCBI Taxonomy" id="1631477"/>
    <lineage>
        <taxon>Bacteria</taxon>
        <taxon>Bacillati</taxon>
        <taxon>Actinomycetota</taxon>
        <taxon>Actinomycetes</taxon>
        <taxon>Micrococcales</taxon>
        <taxon>Microbacteriaceae</taxon>
        <taxon>Microbacterium</taxon>
    </lineage>
</organism>
<dbReference type="InterPro" id="IPR036259">
    <property type="entry name" value="MFS_trans_sf"/>
</dbReference>
<comment type="caution">
    <text evidence="9">The sequence shown here is derived from an EMBL/GenBank/DDBJ whole genome shotgun (WGS) entry which is preliminary data.</text>
</comment>
<keyword evidence="2" id="KW-0813">Transport</keyword>
<feature type="transmembrane region" description="Helical" evidence="7">
    <location>
        <begin position="430"/>
        <end position="451"/>
    </location>
</feature>
<dbReference type="GO" id="GO:0022857">
    <property type="term" value="F:transmembrane transporter activity"/>
    <property type="evidence" value="ECO:0007669"/>
    <property type="project" value="InterPro"/>
</dbReference>
<protein>
    <submittedName>
        <fullName evidence="9">MHS family MFS transporter</fullName>
    </submittedName>
</protein>
<dbReference type="PANTHER" id="PTHR43045">
    <property type="entry name" value="SHIKIMATE TRANSPORTER"/>
    <property type="match status" value="1"/>
</dbReference>
<keyword evidence="4 7" id="KW-0812">Transmembrane</keyword>
<feature type="transmembrane region" description="Helical" evidence="7">
    <location>
        <begin position="401"/>
        <end position="424"/>
    </location>
</feature>
<feature type="transmembrane region" description="Helical" evidence="7">
    <location>
        <begin position="362"/>
        <end position="380"/>
    </location>
</feature>
<evidence type="ECO:0000256" key="3">
    <source>
        <dbReference type="ARBA" id="ARBA00022475"/>
    </source>
</evidence>
<feature type="transmembrane region" description="Helical" evidence="7">
    <location>
        <begin position="336"/>
        <end position="356"/>
    </location>
</feature>
<feature type="transmembrane region" description="Helical" evidence="7">
    <location>
        <begin position="270"/>
        <end position="298"/>
    </location>
</feature>
<keyword evidence="3" id="KW-1003">Cell membrane</keyword>
<dbReference type="InterPro" id="IPR020846">
    <property type="entry name" value="MFS_dom"/>
</dbReference>
<evidence type="ECO:0000256" key="1">
    <source>
        <dbReference type="ARBA" id="ARBA00004651"/>
    </source>
</evidence>
<feature type="transmembrane region" description="Helical" evidence="7">
    <location>
        <begin position="166"/>
        <end position="189"/>
    </location>
</feature>
<dbReference type="AlphaFoldDB" id="A0A5J5J3Q2"/>
<feature type="domain" description="Major facilitator superfamily (MFS) profile" evidence="8">
    <location>
        <begin position="28"/>
        <end position="455"/>
    </location>
</feature>
<dbReference type="PANTHER" id="PTHR43045:SF4">
    <property type="entry name" value="TRANSPORTER YDFJ-RELATED"/>
    <property type="match status" value="1"/>
</dbReference>
<dbReference type="InterPro" id="IPR005828">
    <property type="entry name" value="MFS_sugar_transport-like"/>
</dbReference>
<feature type="transmembrane region" description="Helical" evidence="7">
    <location>
        <begin position="125"/>
        <end position="145"/>
    </location>
</feature>
<evidence type="ECO:0000256" key="7">
    <source>
        <dbReference type="SAM" id="Phobius"/>
    </source>
</evidence>
<keyword evidence="10" id="KW-1185">Reference proteome</keyword>
<dbReference type="EMBL" id="VYSA01000002">
    <property type="protein sequence ID" value="KAA9108100.1"/>
    <property type="molecule type" value="Genomic_DNA"/>
</dbReference>
<gene>
    <name evidence="9" type="ORF">F6B43_11850</name>
</gene>
<feature type="transmembrane region" description="Helical" evidence="7">
    <location>
        <begin position="65"/>
        <end position="89"/>
    </location>
</feature>
<evidence type="ECO:0000256" key="4">
    <source>
        <dbReference type="ARBA" id="ARBA00022692"/>
    </source>
</evidence>
<evidence type="ECO:0000313" key="9">
    <source>
        <dbReference type="EMBL" id="KAA9108100.1"/>
    </source>
</evidence>
<evidence type="ECO:0000259" key="8">
    <source>
        <dbReference type="PROSITE" id="PS50850"/>
    </source>
</evidence>
<evidence type="ECO:0000256" key="2">
    <source>
        <dbReference type="ARBA" id="ARBA00022448"/>
    </source>
</evidence>
<feature type="transmembrane region" description="Helical" evidence="7">
    <location>
        <begin position="101"/>
        <end position="119"/>
    </location>
</feature>
<accession>A0A5J5J3Q2</accession>
<dbReference type="SUPFAM" id="SSF103473">
    <property type="entry name" value="MFS general substrate transporter"/>
    <property type="match status" value="1"/>
</dbReference>